<dbReference type="EMBL" id="AMGY01000006">
    <property type="protein sequence ID" value="EXJ80946.1"/>
    <property type="molecule type" value="Genomic_DNA"/>
</dbReference>
<dbReference type="Proteomes" id="UP000019478">
    <property type="component" value="Unassembled WGS sequence"/>
</dbReference>
<feature type="region of interest" description="Disordered" evidence="5">
    <location>
        <begin position="1"/>
        <end position="25"/>
    </location>
</feature>
<organism evidence="7 8">
    <name type="scientific">Capronia epimyces CBS 606.96</name>
    <dbReference type="NCBI Taxonomy" id="1182542"/>
    <lineage>
        <taxon>Eukaryota</taxon>
        <taxon>Fungi</taxon>
        <taxon>Dikarya</taxon>
        <taxon>Ascomycota</taxon>
        <taxon>Pezizomycotina</taxon>
        <taxon>Eurotiomycetes</taxon>
        <taxon>Chaetothyriomycetidae</taxon>
        <taxon>Chaetothyriales</taxon>
        <taxon>Herpotrichiellaceae</taxon>
        <taxon>Capronia</taxon>
    </lineage>
</organism>
<dbReference type="InterPro" id="IPR001138">
    <property type="entry name" value="Zn2Cys6_DnaBD"/>
</dbReference>
<dbReference type="CDD" id="cd00067">
    <property type="entry name" value="GAL4"/>
    <property type="match status" value="1"/>
</dbReference>
<evidence type="ECO:0000256" key="4">
    <source>
        <dbReference type="ARBA" id="ARBA00023242"/>
    </source>
</evidence>
<dbReference type="HOGENOM" id="CLU_004804_0_2_1"/>
<dbReference type="GO" id="GO:0003677">
    <property type="term" value="F:DNA binding"/>
    <property type="evidence" value="ECO:0007669"/>
    <property type="project" value="UniProtKB-KW"/>
</dbReference>
<feature type="region of interest" description="Disordered" evidence="5">
    <location>
        <begin position="671"/>
        <end position="721"/>
    </location>
</feature>
<dbReference type="CDD" id="cd12148">
    <property type="entry name" value="fungal_TF_MHR"/>
    <property type="match status" value="1"/>
</dbReference>
<dbReference type="AlphaFoldDB" id="W9XVD6"/>
<dbReference type="RefSeq" id="XP_007735534.1">
    <property type="nucleotide sequence ID" value="XM_007737344.1"/>
</dbReference>
<dbReference type="PROSITE" id="PS50048">
    <property type="entry name" value="ZN2_CY6_FUNGAL_2"/>
    <property type="match status" value="1"/>
</dbReference>
<dbReference type="GeneID" id="19171334"/>
<feature type="region of interest" description="Disordered" evidence="5">
    <location>
        <begin position="749"/>
        <end position="772"/>
    </location>
</feature>
<dbReference type="PROSITE" id="PS00463">
    <property type="entry name" value="ZN2_CY6_FUNGAL_1"/>
    <property type="match status" value="1"/>
</dbReference>
<evidence type="ECO:0000259" key="6">
    <source>
        <dbReference type="PROSITE" id="PS50048"/>
    </source>
</evidence>
<reference evidence="7 8" key="1">
    <citation type="submission" date="2013-03" db="EMBL/GenBank/DDBJ databases">
        <title>The Genome Sequence of Capronia epimyces CBS 606.96.</title>
        <authorList>
            <consortium name="The Broad Institute Genomics Platform"/>
            <person name="Cuomo C."/>
            <person name="de Hoog S."/>
            <person name="Gorbushina A."/>
            <person name="Walker B."/>
            <person name="Young S.K."/>
            <person name="Zeng Q."/>
            <person name="Gargeya S."/>
            <person name="Fitzgerald M."/>
            <person name="Haas B."/>
            <person name="Abouelleil A."/>
            <person name="Allen A.W."/>
            <person name="Alvarado L."/>
            <person name="Arachchi H.M."/>
            <person name="Berlin A.M."/>
            <person name="Chapman S.B."/>
            <person name="Gainer-Dewar J."/>
            <person name="Goldberg J."/>
            <person name="Griggs A."/>
            <person name="Gujja S."/>
            <person name="Hansen M."/>
            <person name="Howarth C."/>
            <person name="Imamovic A."/>
            <person name="Ireland A."/>
            <person name="Larimer J."/>
            <person name="McCowan C."/>
            <person name="Murphy C."/>
            <person name="Pearson M."/>
            <person name="Poon T.W."/>
            <person name="Priest M."/>
            <person name="Roberts A."/>
            <person name="Saif S."/>
            <person name="Shea T."/>
            <person name="Sisk P."/>
            <person name="Sykes S."/>
            <person name="Wortman J."/>
            <person name="Nusbaum C."/>
            <person name="Birren B."/>
        </authorList>
    </citation>
    <scope>NUCLEOTIDE SEQUENCE [LARGE SCALE GENOMIC DNA]</scope>
    <source>
        <strain evidence="7 8">CBS 606.96</strain>
    </source>
</reference>
<keyword evidence="8" id="KW-1185">Reference proteome</keyword>
<evidence type="ECO:0000256" key="1">
    <source>
        <dbReference type="ARBA" id="ARBA00023015"/>
    </source>
</evidence>
<dbReference type="SMART" id="SM00066">
    <property type="entry name" value="GAL4"/>
    <property type="match status" value="1"/>
</dbReference>
<protein>
    <recommendedName>
        <fullName evidence="6">Zn(2)-C6 fungal-type domain-containing protein</fullName>
    </recommendedName>
</protein>
<dbReference type="STRING" id="1182542.W9XVD6"/>
<feature type="domain" description="Zn(2)-C6 fungal-type" evidence="6">
    <location>
        <begin position="33"/>
        <end position="66"/>
    </location>
</feature>
<dbReference type="GO" id="GO:0000981">
    <property type="term" value="F:DNA-binding transcription factor activity, RNA polymerase II-specific"/>
    <property type="evidence" value="ECO:0007669"/>
    <property type="project" value="InterPro"/>
</dbReference>
<accession>W9XVD6</accession>
<feature type="region of interest" description="Disordered" evidence="5">
    <location>
        <begin position="623"/>
        <end position="650"/>
    </location>
</feature>
<feature type="compositionally biased region" description="Low complexity" evidence="5">
    <location>
        <begin position="700"/>
        <end position="709"/>
    </location>
</feature>
<evidence type="ECO:0000256" key="5">
    <source>
        <dbReference type="SAM" id="MobiDB-lite"/>
    </source>
</evidence>
<evidence type="ECO:0000313" key="8">
    <source>
        <dbReference type="Proteomes" id="UP000019478"/>
    </source>
</evidence>
<dbReference type="PANTHER" id="PTHR47840:SF1">
    <property type="entry name" value="ZN(II)2CYS6 TRANSCRIPTION FACTOR (EUROFUNG)"/>
    <property type="match status" value="1"/>
</dbReference>
<gene>
    <name evidence="7" type="ORF">A1O3_07234</name>
</gene>
<comment type="caution">
    <text evidence="7">The sequence shown here is derived from an EMBL/GenBank/DDBJ whole genome shotgun (WGS) entry which is preliminary data.</text>
</comment>
<sequence length="841" mass="92207">MSASRKTKTVLDNDATDAETQPKRKKIRRGTRSCWECKRRKMKCVFDSPTDAVCIACQRRGTKCVSQEFPEEVSAPVDRSRIMGDRVVRVENMVEQLFQKVAVGDNGRLAGGGLGGTARNGNDGGNTGQGILTPASIGSESSRFLALYKPSEDNDNDTGDSEILHDARGLYRLRSVPNTPAGPGKYRQLSRALHEALPSRDDVEMICRPSGQRGVMYHQFLTIPYTNLEQDGLESPESLLEIPGPDVHPVLIARYMLHVASHLQSLHPDYHKKIQTLSEEPLAMMKRLADTAISLVTTNDELLGSIEGLECVMLESLYQSNLGNLRRSWIAARRAMVIAQAMGLHQPGGVARYTVLDPGTKAQPRHMWFRLVFYDRHLCLMLGLPQGSLDRRMASDAAFAADTPMGRLERIHCAISSRVLERNEAEAEAADSSSHGYALTQSLDRELQRAARSLPSKWWLMPDLSAASDPQALFWDTRRMFLQLFHYDLLNQLHLPYMLRSSAGRKYEYSRMTCVNSSREVLSRFITLRRFNSVTFNCRTVDFLVLMAAMTLLLAHLDSHRHRSGQAENLLAHQYLSDRAMMEQAHENMVEITRVSADPLSAQSADLLRRLLAIDAEAADGHTHGAESVSVQTHGTETAAPDGEDDRNSDSIVRVHIPYFGIIKIAREGLISKETPTPPKSRPPGVNTSQPRPMVPVGRSSASATSSESLQRHSGLSGTAHVEASSSLSSVGAGYGSVSNLRTVPRAASNACLEPPGGVPVPSTTSDDNGFTPHWELTPQLPSATVGSDSLLQQLPYPGATAGVDDWAFQGVDMAFFDSLMRGAGDDGEGGAEWAAWPDGS</sequence>
<dbReference type="OrthoDB" id="5392779at2759"/>
<dbReference type="SUPFAM" id="SSF57701">
    <property type="entry name" value="Zn2/Cys6 DNA-binding domain"/>
    <property type="match status" value="1"/>
</dbReference>
<evidence type="ECO:0000313" key="7">
    <source>
        <dbReference type="EMBL" id="EXJ80946.1"/>
    </source>
</evidence>
<keyword evidence="4" id="KW-0539">Nucleus</keyword>
<dbReference type="PANTHER" id="PTHR47840">
    <property type="entry name" value="ZN(II)2CYS6 TRANSCRIPTION FACTOR (EUROFUNG)-RELATED"/>
    <property type="match status" value="1"/>
</dbReference>
<proteinExistence type="predicted"/>
<dbReference type="Pfam" id="PF00172">
    <property type="entry name" value="Zn_clus"/>
    <property type="match status" value="1"/>
</dbReference>
<dbReference type="InterPro" id="IPR036864">
    <property type="entry name" value="Zn2-C6_fun-type_DNA-bd_sf"/>
</dbReference>
<name>W9XVD6_9EURO</name>
<dbReference type="Gene3D" id="4.10.240.10">
    <property type="entry name" value="Zn(2)-C6 fungal-type DNA-binding domain"/>
    <property type="match status" value="1"/>
</dbReference>
<keyword evidence="2" id="KW-0238">DNA-binding</keyword>
<evidence type="ECO:0000256" key="3">
    <source>
        <dbReference type="ARBA" id="ARBA00023163"/>
    </source>
</evidence>
<evidence type="ECO:0000256" key="2">
    <source>
        <dbReference type="ARBA" id="ARBA00023125"/>
    </source>
</evidence>
<dbReference type="eggNOG" id="ENOG502SJ8Q">
    <property type="taxonomic scope" value="Eukaryota"/>
</dbReference>
<keyword evidence="1" id="KW-0805">Transcription regulation</keyword>
<keyword evidence="3" id="KW-0804">Transcription</keyword>
<dbReference type="GO" id="GO:0008270">
    <property type="term" value="F:zinc ion binding"/>
    <property type="evidence" value="ECO:0007669"/>
    <property type="project" value="InterPro"/>
</dbReference>